<dbReference type="NCBIfam" id="NF003555">
    <property type="entry name" value="PRK05218.1"/>
    <property type="match status" value="1"/>
</dbReference>
<feature type="region of interest" description="Disordered" evidence="5">
    <location>
        <begin position="999"/>
        <end position="1055"/>
    </location>
</feature>
<evidence type="ECO:0000259" key="7">
    <source>
        <dbReference type="SMART" id="SM00387"/>
    </source>
</evidence>
<proteinExistence type="inferred from homology"/>
<keyword evidence="6" id="KW-0732">Signal</keyword>
<dbReference type="CDD" id="cd16927">
    <property type="entry name" value="HATPase_Hsp90-like"/>
    <property type="match status" value="1"/>
</dbReference>
<dbReference type="HAMAP" id="MF_00505">
    <property type="entry name" value="HSP90"/>
    <property type="match status" value="1"/>
</dbReference>
<protein>
    <recommendedName>
        <fullName evidence="7">Histidine kinase/HSP90-like ATPase domain-containing protein</fullName>
    </recommendedName>
</protein>
<dbReference type="InterPro" id="IPR020575">
    <property type="entry name" value="Hsp90_N"/>
</dbReference>
<keyword evidence="3" id="KW-0067">ATP-binding</keyword>
<dbReference type="Gene3D" id="3.30.230.80">
    <property type="match status" value="1"/>
</dbReference>
<feature type="compositionally biased region" description="Acidic residues" evidence="5">
    <location>
        <begin position="786"/>
        <end position="809"/>
    </location>
</feature>
<feature type="compositionally biased region" description="Acidic residues" evidence="5">
    <location>
        <begin position="280"/>
        <end position="310"/>
    </location>
</feature>
<dbReference type="InterPro" id="IPR037196">
    <property type="entry name" value="HSP90_C"/>
</dbReference>
<accession>A0AA36IVE4</accession>
<feature type="compositionally biased region" description="Pro residues" evidence="5">
    <location>
        <begin position="1033"/>
        <end position="1044"/>
    </location>
</feature>
<dbReference type="Gene3D" id="6.10.140.1230">
    <property type="match status" value="1"/>
</dbReference>
<keyword evidence="2" id="KW-0547">Nucleotide-binding</keyword>
<dbReference type="InterPro" id="IPR001404">
    <property type="entry name" value="Hsp90_fam"/>
</dbReference>
<evidence type="ECO:0000256" key="4">
    <source>
        <dbReference type="ARBA" id="ARBA00023186"/>
    </source>
</evidence>
<dbReference type="SMART" id="SM00387">
    <property type="entry name" value="HATPase_c"/>
    <property type="match status" value="1"/>
</dbReference>
<dbReference type="InterPro" id="IPR020568">
    <property type="entry name" value="Ribosomal_Su5_D2-typ_SF"/>
</dbReference>
<dbReference type="InterPro" id="IPR003594">
    <property type="entry name" value="HATPase_dom"/>
</dbReference>
<organism evidence="8 9">
    <name type="scientific">Effrenium voratum</name>
    <dbReference type="NCBI Taxonomy" id="2562239"/>
    <lineage>
        <taxon>Eukaryota</taxon>
        <taxon>Sar</taxon>
        <taxon>Alveolata</taxon>
        <taxon>Dinophyceae</taxon>
        <taxon>Suessiales</taxon>
        <taxon>Symbiodiniaceae</taxon>
        <taxon>Effrenium</taxon>
    </lineage>
</organism>
<feature type="signal peptide" evidence="6">
    <location>
        <begin position="1"/>
        <end position="40"/>
    </location>
</feature>
<evidence type="ECO:0000256" key="6">
    <source>
        <dbReference type="SAM" id="SignalP"/>
    </source>
</evidence>
<evidence type="ECO:0000256" key="2">
    <source>
        <dbReference type="ARBA" id="ARBA00022741"/>
    </source>
</evidence>
<evidence type="ECO:0000256" key="1">
    <source>
        <dbReference type="ARBA" id="ARBA00008239"/>
    </source>
</evidence>
<evidence type="ECO:0000313" key="9">
    <source>
        <dbReference type="Proteomes" id="UP001178507"/>
    </source>
</evidence>
<dbReference type="GO" id="GO:0005524">
    <property type="term" value="F:ATP binding"/>
    <property type="evidence" value="ECO:0007669"/>
    <property type="project" value="UniProtKB-KW"/>
</dbReference>
<evidence type="ECO:0000313" key="8">
    <source>
        <dbReference type="EMBL" id="CAJ1394301.1"/>
    </source>
</evidence>
<dbReference type="InterPro" id="IPR036890">
    <property type="entry name" value="HATPase_C_sf"/>
</dbReference>
<dbReference type="FunFam" id="3.30.565.10:FF:000005">
    <property type="entry name" value="Heat shock protein 90"/>
    <property type="match status" value="1"/>
</dbReference>
<dbReference type="Pfam" id="PF13589">
    <property type="entry name" value="HATPase_c_3"/>
    <property type="match status" value="1"/>
</dbReference>
<feature type="chain" id="PRO_5041203514" description="Histidine kinase/HSP90-like ATPase domain-containing protein" evidence="6">
    <location>
        <begin position="41"/>
        <end position="1066"/>
    </location>
</feature>
<dbReference type="Gene3D" id="3.30.565.10">
    <property type="entry name" value="Histidine kinase-like ATPase, C-terminal domain"/>
    <property type="match status" value="1"/>
</dbReference>
<evidence type="ECO:0000256" key="3">
    <source>
        <dbReference type="ARBA" id="ARBA00022840"/>
    </source>
</evidence>
<dbReference type="EMBL" id="CAUJNA010002791">
    <property type="protein sequence ID" value="CAJ1394301.1"/>
    <property type="molecule type" value="Genomic_DNA"/>
</dbReference>
<dbReference type="Gene3D" id="3.40.50.11260">
    <property type="match status" value="1"/>
</dbReference>
<feature type="compositionally biased region" description="Pro residues" evidence="5">
    <location>
        <begin position="1004"/>
        <end position="1024"/>
    </location>
</feature>
<dbReference type="GO" id="GO:0016887">
    <property type="term" value="F:ATP hydrolysis activity"/>
    <property type="evidence" value="ECO:0007669"/>
    <property type="project" value="InterPro"/>
</dbReference>
<dbReference type="PRINTS" id="PR00775">
    <property type="entry name" value="HEATSHOCK90"/>
</dbReference>
<dbReference type="Proteomes" id="UP001178507">
    <property type="component" value="Unassembled WGS sequence"/>
</dbReference>
<feature type="domain" description="Histidine kinase/HSP90-like ATPase" evidence="7">
    <location>
        <begin position="89"/>
        <end position="245"/>
    </location>
</feature>
<dbReference type="GO" id="GO:0140662">
    <property type="term" value="F:ATP-dependent protein folding chaperone"/>
    <property type="evidence" value="ECO:0007669"/>
    <property type="project" value="InterPro"/>
</dbReference>
<comment type="similarity">
    <text evidence="1">Belongs to the heat shock protein 90 family.</text>
</comment>
<dbReference type="Pfam" id="PF00183">
    <property type="entry name" value="HSP90"/>
    <property type="match status" value="1"/>
</dbReference>
<feature type="region of interest" description="Disordered" evidence="5">
    <location>
        <begin position="468"/>
        <end position="491"/>
    </location>
</feature>
<dbReference type="SUPFAM" id="SSF110942">
    <property type="entry name" value="HSP90 C-terminal domain"/>
    <property type="match status" value="1"/>
</dbReference>
<name>A0AA36IVE4_9DINO</name>
<gene>
    <name evidence="8" type="ORF">EVOR1521_LOCUS18989</name>
</gene>
<dbReference type="AlphaFoldDB" id="A0AA36IVE4"/>
<reference evidence="8" key="1">
    <citation type="submission" date="2023-08" db="EMBL/GenBank/DDBJ databases">
        <authorList>
            <person name="Chen Y."/>
            <person name="Shah S."/>
            <person name="Dougan E. K."/>
            <person name="Thang M."/>
            <person name="Chan C."/>
        </authorList>
    </citation>
    <scope>NUCLEOTIDE SEQUENCE</scope>
</reference>
<dbReference type="GO" id="GO:0051082">
    <property type="term" value="F:unfolded protein binding"/>
    <property type="evidence" value="ECO:0007669"/>
    <property type="project" value="InterPro"/>
</dbReference>
<dbReference type="SUPFAM" id="SSF55874">
    <property type="entry name" value="ATPase domain of HSP90 chaperone/DNA topoisomerase II/histidine kinase"/>
    <property type="match status" value="1"/>
</dbReference>
<dbReference type="InterPro" id="IPR005024">
    <property type="entry name" value="Snf7_fam"/>
</dbReference>
<keyword evidence="9" id="KW-1185">Reference proteome</keyword>
<feature type="region of interest" description="Disordered" evidence="5">
    <location>
        <begin position="280"/>
        <end position="317"/>
    </location>
</feature>
<dbReference type="Gene3D" id="1.20.120.790">
    <property type="entry name" value="Heat shock protein 90, C-terminal domain"/>
    <property type="match status" value="1"/>
</dbReference>
<comment type="caution">
    <text evidence="8">The sequence shown here is derived from an EMBL/GenBank/DDBJ whole genome shotgun (WGS) entry which is preliminary data.</text>
</comment>
<dbReference type="Pfam" id="PF03357">
    <property type="entry name" value="Snf7"/>
    <property type="match status" value="1"/>
</dbReference>
<dbReference type="SUPFAM" id="SSF54211">
    <property type="entry name" value="Ribosomal protein S5 domain 2-like"/>
    <property type="match status" value="1"/>
</dbReference>
<evidence type="ECO:0000256" key="5">
    <source>
        <dbReference type="SAM" id="MobiDB-lite"/>
    </source>
</evidence>
<keyword evidence="4" id="KW-0143">Chaperone</keyword>
<dbReference type="GO" id="GO:0007034">
    <property type="term" value="P:vacuolar transport"/>
    <property type="evidence" value="ECO:0007669"/>
    <property type="project" value="InterPro"/>
</dbReference>
<feature type="region of interest" description="Disordered" evidence="5">
    <location>
        <begin position="777"/>
        <end position="811"/>
    </location>
</feature>
<feature type="compositionally biased region" description="Acidic residues" evidence="5">
    <location>
        <begin position="470"/>
        <end position="486"/>
    </location>
</feature>
<dbReference type="PANTHER" id="PTHR11528">
    <property type="entry name" value="HEAT SHOCK PROTEIN 90 FAMILY MEMBER"/>
    <property type="match status" value="1"/>
</dbReference>
<sequence>MPEGPGDAMQGGGVKQRATTQAMFRLWAALALLAAGVARAEEAEAEAEKVVDGFSDTDRAKMTESSEKHEFQAEVNRLMDIIINSLYTDKQVFLRELISNAADALEKARFHSVQDETFLGDTKDLEVKIEHDADAKTISIIDTGVGMSKADLINNLGTVAKSGTTNFLEAMAEGGDANLIGQFGVGFYSAFLVADKVSVTSKCNDDPVQHVWESSADASFTVVDDPRGNTLGRGTRVTLHLKEDAHDYLSEDKLKESAKKYSQFIQYPIYVKVKKEVDVEADEDDDDDKDDEDEEKKDDVETKDEEEKEEEDKKPKKKTVFEWEQVNTQKAIWLRAKEDVTEEEYNEFYKSISKDYLDPLAYTHFNAEGEIEFKSILFLPKKAPFDMMDNYWTKKSEVKLFVRRVLVAEKFDELLPRYLNFVRGVVDSDDLPLNVSREQLQQNKIMKVISKKLVRKVLELMKKLAKDEESGGDDEDEEGEDKEKEEEEKKEKKDEEGLWTKFWKEFNKNLKMGCYEDDSNRSKLSKLLRFFTTKSDGKEISLDKYLDRMQESQESIYYMSGDSIETMKKAPALQIFMKKDLEVLMLPDHLDEPCLQKLADYEGKKFVSIQKADVKLDETEEEKKKFNKIKDMYKPLTDWWKKKLTDLTESGAMKEAGVKVEKVEVSKRLTESPVVVVTSQFGYSAQQEKVMKSQAFQNKEQLSMMAGRKTLEINPNHPVIVDLLAKIKVSESDPAAVKTAEVLFQTALIESGYEIADPSSLVSHVYKLMSKELGVNPDAPMKEIEVPEDEEEAEEEEKDDGDDSEEDAKEEWQWELGREAKHLDKEIVKIQKDEAKLQDQIRMQADKGNTEAVQLLARSVVKTRKAVARLEKTKASMEAVKLQLTTHMASISTSQSIRLSSDIMKKMNAIARIPEVSETMQDMRSQMAACADAEDSIEEALREDGEEHEAAKEVQKVLEEMALDQMGPLAKLATEEKAPAAAAPVAVAPAKVAVAVGESVEPVKPAPAPQAAPQAPPPPPPPPAGGYVDAAPPVAPAAPAPPAATPDAAAGPEDDLMRRLEALKKM</sequence>